<reference evidence="3" key="1">
    <citation type="submission" date="2025-08" db="UniProtKB">
        <authorList>
            <consortium name="RefSeq"/>
        </authorList>
    </citation>
    <scope>IDENTIFICATION</scope>
</reference>
<dbReference type="Pfam" id="PF03392">
    <property type="entry name" value="OS-D"/>
    <property type="match status" value="1"/>
</dbReference>
<dbReference type="Gene3D" id="1.10.2080.10">
    <property type="entry name" value="Insect odorant-binding protein A10/Ejaculatory bulb-specific protein 3"/>
    <property type="match status" value="1"/>
</dbReference>
<dbReference type="InterPro" id="IPR005055">
    <property type="entry name" value="A10/PebIII"/>
</dbReference>
<dbReference type="SUPFAM" id="SSF100910">
    <property type="entry name" value="Chemosensory protein Csp2"/>
    <property type="match status" value="1"/>
</dbReference>
<dbReference type="AlphaFoldDB" id="A0A6J1NBZ3"/>
<feature type="chain" id="PRO_5027035534" evidence="1">
    <location>
        <begin position="19"/>
        <end position="130"/>
    </location>
</feature>
<proteinExistence type="predicted"/>
<evidence type="ECO:0000313" key="2">
    <source>
        <dbReference type="Proteomes" id="UP001652582"/>
    </source>
</evidence>
<accession>A0A6J1NBZ3</accession>
<dbReference type="Proteomes" id="UP001652582">
    <property type="component" value="Chromosome 20"/>
</dbReference>
<dbReference type="GeneID" id="112049027"/>
<dbReference type="InterPro" id="IPR036682">
    <property type="entry name" value="OS_D_A10/PebIII_sf"/>
</dbReference>
<keyword evidence="2" id="KW-1185">Reference proteome</keyword>
<sequence>MIAKVIGLLCVVLALALAEDKYTSKYDNFNITEVLENPRLRQAYGNCMLGKGKCTPEGKELTEHMQEALETGCKKCTDAQIDGTATVTDYLIKHDPALWKELTAKFDPTGTYRKQYEDRAREKGIVIPQD</sequence>
<organism evidence="2 3">
    <name type="scientific">Bicyclus anynana</name>
    <name type="common">Squinting bush brown butterfly</name>
    <dbReference type="NCBI Taxonomy" id="110368"/>
    <lineage>
        <taxon>Eukaryota</taxon>
        <taxon>Metazoa</taxon>
        <taxon>Ecdysozoa</taxon>
        <taxon>Arthropoda</taxon>
        <taxon>Hexapoda</taxon>
        <taxon>Insecta</taxon>
        <taxon>Pterygota</taxon>
        <taxon>Neoptera</taxon>
        <taxon>Endopterygota</taxon>
        <taxon>Lepidoptera</taxon>
        <taxon>Glossata</taxon>
        <taxon>Ditrysia</taxon>
        <taxon>Papilionoidea</taxon>
        <taxon>Nymphalidae</taxon>
        <taxon>Satyrinae</taxon>
        <taxon>Satyrini</taxon>
        <taxon>Mycalesina</taxon>
        <taxon>Bicyclus</taxon>
    </lineage>
</organism>
<protein>
    <submittedName>
        <fullName evidence="3">Ejaculatory bulb-specific protein 3</fullName>
    </submittedName>
</protein>
<dbReference type="OrthoDB" id="6625994at2759"/>
<dbReference type="PANTHER" id="PTHR11257:SF12">
    <property type="entry name" value="EJACULATORY BULB-SPECIFIC PROTEIN 3-RELATED"/>
    <property type="match status" value="1"/>
</dbReference>
<evidence type="ECO:0000256" key="1">
    <source>
        <dbReference type="SAM" id="SignalP"/>
    </source>
</evidence>
<keyword evidence="1" id="KW-0732">Signal</keyword>
<evidence type="ECO:0000313" key="3">
    <source>
        <dbReference type="RefSeq" id="XP_023942528.1"/>
    </source>
</evidence>
<gene>
    <name evidence="3" type="primary">LOC112049027</name>
</gene>
<feature type="signal peptide" evidence="1">
    <location>
        <begin position="1"/>
        <end position="18"/>
    </location>
</feature>
<name>A0A6J1NBZ3_BICAN</name>
<dbReference type="KEGG" id="bany:112049027"/>
<dbReference type="PANTHER" id="PTHR11257">
    <property type="entry name" value="CHEMOSENSORY PROTEIN-RELATED"/>
    <property type="match status" value="1"/>
</dbReference>
<dbReference type="RefSeq" id="XP_023942528.1">
    <property type="nucleotide sequence ID" value="XM_024086760.2"/>
</dbReference>